<dbReference type="Gene3D" id="3.30.1370.10">
    <property type="entry name" value="K Homology domain, type 1"/>
    <property type="match status" value="1"/>
</dbReference>
<reference evidence="3" key="1">
    <citation type="submission" date="2019-03" db="EMBL/GenBank/DDBJ databases">
        <authorList>
            <person name="Mank J."/>
            <person name="Almeida P."/>
        </authorList>
    </citation>
    <scope>NUCLEOTIDE SEQUENCE</scope>
    <source>
        <strain evidence="3">78183</strain>
    </source>
</reference>
<accession>A0A6N2N839</accession>
<keyword evidence="1" id="KW-0694">RNA-binding</keyword>
<sequence length="179" mass="18812">MVSGNLARLLFHPTNDPRAAGSVPGRLGGRVEPPPPAPATSFGVYATTTRISVDASLAGPIIGKGGVHSKQICRQTGTKLSIKDHETNPNLKNIELEGSLEQIAQASKMIEELVRVTSANALQNPLGVMGAMPTQEATIRLSCVTILPKALALLVKGAILLTGLPNCASHQCEWSLQFS</sequence>
<feature type="domain" description="K Homology" evidence="2">
    <location>
        <begin position="45"/>
        <end position="115"/>
    </location>
</feature>
<dbReference type="PROSITE" id="PS50084">
    <property type="entry name" value="KH_TYPE_1"/>
    <property type="match status" value="1"/>
</dbReference>
<evidence type="ECO:0000259" key="2">
    <source>
        <dbReference type="SMART" id="SM00322"/>
    </source>
</evidence>
<dbReference type="GO" id="GO:0003723">
    <property type="term" value="F:RNA binding"/>
    <property type="evidence" value="ECO:0007669"/>
    <property type="project" value="UniProtKB-UniRule"/>
</dbReference>
<evidence type="ECO:0000256" key="1">
    <source>
        <dbReference type="PROSITE-ProRule" id="PRU00117"/>
    </source>
</evidence>
<dbReference type="InterPro" id="IPR004087">
    <property type="entry name" value="KH_dom"/>
</dbReference>
<proteinExistence type="predicted"/>
<dbReference type="AlphaFoldDB" id="A0A6N2N839"/>
<dbReference type="SMART" id="SM00322">
    <property type="entry name" value="KH"/>
    <property type="match status" value="1"/>
</dbReference>
<name>A0A6N2N839_SALVM</name>
<organism evidence="3">
    <name type="scientific">Salix viminalis</name>
    <name type="common">Common osier</name>
    <name type="synonym">Basket willow</name>
    <dbReference type="NCBI Taxonomy" id="40686"/>
    <lineage>
        <taxon>Eukaryota</taxon>
        <taxon>Viridiplantae</taxon>
        <taxon>Streptophyta</taxon>
        <taxon>Embryophyta</taxon>
        <taxon>Tracheophyta</taxon>
        <taxon>Spermatophyta</taxon>
        <taxon>Magnoliopsida</taxon>
        <taxon>eudicotyledons</taxon>
        <taxon>Gunneridae</taxon>
        <taxon>Pentapetalae</taxon>
        <taxon>rosids</taxon>
        <taxon>fabids</taxon>
        <taxon>Malpighiales</taxon>
        <taxon>Salicaceae</taxon>
        <taxon>Saliceae</taxon>
        <taxon>Salix</taxon>
    </lineage>
</organism>
<dbReference type="EMBL" id="CAADRP010002151">
    <property type="protein sequence ID" value="VFU62121.1"/>
    <property type="molecule type" value="Genomic_DNA"/>
</dbReference>
<dbReference type="InterPro" id="IPR036612">
    <property type="entry name" value="KH_dom_type_1_sf"/>
</dbReference>
<protein>
    <recommendedName>
        <fullName evidence="2">K Homology domain-containing protein</fullName>
    </recommendedName>
</protein>
<dbReference type="CDD" id="cd22464">
    <property type="entry name" value="KH-I_AtC3H36_like"/>
    <property type="match status" value="1"/>
</dbReference>
<dbReference type="Pfam" id="PF00013">
    <property type="entry name" value="KH_1"/>
    <property type="match status" value="1"/>
</dbReference>
<dbReference type="SUPFAM" id="SSF54791">
    <property type="entry name" value="Eukaryotic type KH-domain (KH-domain type I)"/>
    <property type="match status" value="1"/>
</dbReference>
<dbReference type="InterPro" id="IPR004088">
    <property type="entry name" value="KH_dom_type_1"/>
</dbReference>
<evidence type="ECO:0000313" key="3">
    <source>
        <dbReference type="EMBL" id="VFU62121.1"/>
    </source>
</evidence>
<gene>
    <name evidence="3" type="ORF">SVIM_LOCUS468403</name>
</gene>